<keyword evidence="4" id="KW-1185">Reference proteome</keyword>
<organism evidence="3 4">
    <name type="scientific">Clostridium homopropionicum DSM 5847</name>
    <dbReference type="NCBI Taxonomy" id="1121318"/>
    <lineage>
        <taxon>Bacteria</taxon>
        <taxon>Bacillati</taxon>
        <taxon>Bacillota</taxon>
        <taxon>Clostridia</taxon>
        <taxon>Eubacteriales</taxon>
        <taxon>Clostridiaceae</taxon>
        <taxon>Clostridium</taxon>
    </lineage>
</organism>
<keyword evidence="1" id="KW-1133">Transmembrane helix</keyword>
<dbReference type="PATRIC" id="fig|1121318.3.peg.765"/>
<accession>A0A0L6ZCA9</accession>
<sequence length="376" mass="43564">MFIVIKRSKFIIFLSILLILAFLSFILFFKNTPVINLDNNQEEVRTKVEEIFRLRNLSILTNDEKAIGNIYDLKTKYGTWAYEHEIKKLKYLHNWSEKQGVKFISINPKIVIRSIKGGNGIYNINLMCSTEYVYVYENEKSEISQTEEINSFRIGTSHSLRLNNKDEKWFITKEWYTDPFADSLNLDNIKANDIKEYILSQTSRDFSNLNNRRISAVEYADQYCGTAAEEKYGYKYNKKYGDYNPLGGDCANFASQILFEGGKFKKTGAWNFNKTGGTKAWLNAQGFKDYMVGSGRASVIAKGNYNQVYKASYKLQPGDFVAYEKKGRITHISVVTGADSKGYSLVNCHNTDRYRVPWDLGWSDKNIKFWLVRVHY</sequence>
<comment type="caution">
    <text evidence="3">The sequence shown here is derived from an EMBL/GenBank/DDBJ whole genome shotgun (WGS) entry which is preliminary data.</text>
</comment>
<feature type="transmembrane region" description="Helical" evidence="1">
    <location>
        <begin position="12"/>
        <end position="29"/>
    </location>
</feature>
<dbReference type="AlphaFoldDB" id="A0A0L6ZCA9"/>
<name>A0A0L6ZCA9_9CLOT</name>
<dbReference type="STRING" id="36844.SAMN04488501_103243"/>
<reference evidence="4" key="1">
    <citation type="submission" date="2015-08" db="EMBL/GenBank/DDBJ databases">
        <title>Genome sequence of the strict anaerobe Clostridium homopropionicum LuHBu1 (DSM 5847T).</title>
        <authorList>
            <person name="Poehlein A."/>
            <person name="Beck M."/>
            <person name="Schiel-Bengelsdorf B."/>
            <person name="Bengelsdorf F.R."/>
            <person name="Daniel R."/>
            <person name="Duerre P."/>
        </authorList>
    </citation>
    <scope>NUCLEOTIDE SEQUENCE [LARGE SCALE GENOMIC DNA]</scope>
    <source>
        <strain evidence="4">DSM 5847</strain>
    </source>
</reference>
<dbReference type="InterPro" id="IPR024301">
    <property type="entry name" value="Amidase_6"/>
</dbReference>
<feature type="domain" description="Putative amidase" evidence="2">
    <location>
        <begin position="212"/>
        <end position="371"/>
    </location>
</feature>
<evidence type="ECO:0000259" key="2">
    <source>
        <dbReference type="Pfam" id="PF12671"/>
    </source>
</evidence>
<dbReference type="Proteomes" id="UP000037043">
    <property type="component" value="Unassembled WGS sequence"/>
</dbReference>
<dbReference type="Pfam" id="PF12671">
    <property type="entry name" value="Amidase_6"/>
    <property type="match status" value="1"/>
</dbReference>
<dbReference type="PANTHER" id="PTHR40032:SF1">
    <property type="entry name" value="EXPORTED PROTEIN"/>
    <property type="match status" value="1"/>
</dbReference>
<protein>
    <submittedName>
        <fullName evidence="3">Putative amidase domain protein</fullName>
    </submittedName>
</protein>
<keyword evidence="1" id="KW-0472">Membrane</keyword>
<dbReference type="RefSeq" id="WP_052220352.1">
    <property type="nucleotide sequence ID" value="NZ_LHUR01000012.1"/>
</dbReference>
<dbReference type="EMBL" id="LHUR01000012">
    <property type="protein sequence ID" value="KOA20619.1"/>
    <property type="molecule type" value="Genomic_DNA"/>
</dbReference>
<evidence type="ECO:0000256" key="1">
    <source>
        <dbReference type="SAM" id="Phobius"/>
    </source>
</evidence>
<evidence type="ECO:0000313" key="4">
    <source>
        <dbReference type="Proteomes" id="UP000037043"/>
    </source>
</evidence>
<evidence type="ECO:0000313" key="3">
    <source>
        <dbReference type="EMBL" id="KOA20619.1"/>
    </source>
</evidence>
<dbReference type="PANTHER" id="PTHR40032">
    <property type="entry name" value="EXPORTED PROTEIN-RELATED"/>
    <property type="match status" value="1"/>
</dbReference>
<proteinExistence type="predicted"/>
<keyword evidence="1" id="KW-0812">Transmembrane</keyword>
<gene>
    <name evidence="3" type="ORF">CLHOM_07610</name>
</gene>